<proteinExistence type="predicted"/>
<reference evidence="1" key="1">
    <citation type="journal article" date="2020" name="mSystems">
        <title>Genome- and Community-Level Interaction Insights into Carbon Utilization and Element Cycling Functions of Hydrothermarchaeota in Hydrothermal Sediment.</title>
        <authorList>
            <person name="Zhou Z."/>
            <person name="Liu Y."/>
            <person name="Xu W."/>
            <person name="Pan J."/>
            <person name="Luo Z.H."/>
            <person name="Li M."/>
        </authorList>
    </citation>
    <scope>NUCLEOTIDE SEQUENCE [LARGE SCALE GENOMIC DNA]</scope>
    <source>
        <strain evidence="1">SpSt-1217</strain>
    </source>
</reference>
<accession>A0A831LDM1</accession>
<dbReference type="EMBL" id="DSDK01000782">
    <property type="protein sequence ID" value="HDR52689.1"/>
    <property type="molecule type" value="Genomic_DNA"/>
</dbReference>
<comment type="caution">
    <text evidence="1">The sequence shown here is derived from an EMBL/GenBank/DDBJ whole genome shotgun (WGS) entry which is preliminary data.</text>
</comment>
<dbReference type="Pfam" id="PF09957">
    <property type="entry name" value="VapB_antitoxin"/>
    <property type="match status" value="1"/>
</dbReference>
<gene>
    <name evidence="1" type="ORF">ENN90_13905</name>
</gene>
<dbReference type="AlphaFoldDB" id="A0A831LDM1"/>
<sequence length="65" mass="7828">MYKRTNIEIDLNLVKEVMEKYQLKTIKEAVNFSLERTIESKKRKNLLQLKGKVKWEGNLDEMRQS</sequence>
<organism evidence="1">
    <name type="scientific">Mariniphaga anaerophila</name>
    <dbReference type="NCBI Taxonomy" id="1484053"/>
    <lineage>
        <taxon>Bacteria</taxon>
        <taxon>Pseudomonadati</taxon>
        <taxon>Bacteroidota</taxon>
        <taxon>Bacteroidia</taxon>
        <taxon>Marinilabiliales</taxon>
        <taxon>Prolixibacteraceae</taxon>
        <taxon>Mariniphaga</taxon>
    </lineage>
</organism>
<dbReference type="InterPro" id="IPR019239">
    <property type="entry name" value="VapB_antitoxin"/>
</dbReference>
<evidence type="ECO:0000313" key="1">
    <source>
        <dbReference type="EMBL" id="HDR52689.1"/>
    </source>
</evidence>
<dbReference type="Proteomes" id="UP000886047">
    <property type="component" value="Unassembled WGS sequence"/>
</dbReference>
<name>A0A831LDM1_9BACT</name>
<protein>
    <submittedName>
        <fullName evidence="1">Type II toxin-antitoxin system VapB family antitoxin</fullName>
    </submittedName>
</protein>